<keyword evidence="3 6" id="KW-0815">Transposition</keyword>
<evidence type="ECO:0000256" key="3">
    <source>
        <dbReference type="ARBA" id="ARBA00022578"/>
    </source>
</evidence>
<dbReference type="Pfam" id="PF00872">
    <property type="entry name" value="Transposase_mut"/>
    <property type="match status" value="1"/>
</dbReference>
<evidence type="ECO:0000313" key="8">
    <source>
        <dbReference type="EMBL" id="KEF38779.1"/>
    </source>
</evidence>
<keyword evidence="4 6" id="KW-0238">DNA-binding</keyword>
<comment type="caution">
    <text evidence="8">The sequence shown here is derived from an EMBL/GenBank/DDBJ whole genome shotgun (WGS) entry which is preliminary data.</text>
</comment>
<feature type="region of interest" description="Disordered" evidence="7">
    <location>
        <begin position="49"/>
        <end position="69"/>
    </location>
</feature>
<evidence type="ECO:0000256" key="1">
    <source>
        <dbReference type="ARBA" id="ARBA00002190"/>
    </source>
</evidence>
<proteinExistence type="inferred from homology"/>
<evidence type="ECO:0000256" key="6">
    <source>
        <dbReference type="RuleBase" id="RU365089"/>
    </source>
</evidence>
<keyword evidence="6" id="KW-0814">Transposable element</keyword>
<dbReference type="GO" id="GO:0004803">
    <property type="term" value="F:transposase activity"/>
    <property type="evidence" value="ECO:0007669"/>
    <property type="project" value="UniProtKB-UniRule"/>
</dbReference>
<name>A0A072NM92_SCHAZ</name>
<protein>
    <recommendedName>
        <fullName evidence="6">Mutator family transposase</fullName>
    </recommendedName>
</protein>
<comment type="similarity">
    <text evidence="2 6">Belongs to the transposase mutator family.</text>
</comment>
<organism evidence="8 9">
    <name type="scientific">Schinkia azotoformans MEV2011</name>
    <dbReference type="NCBI Taxonomy" id="1348973"/>
    <lineage>
        <taxon>Bacteria</taxon>
        <taxon>Bacillati</taxon>
        <taxon>Bacillota</taxon>
        <taxon>Bacilli</taxon>
        <taxon>Bacillales</taxon>
        <taxon>Bacillaceae</taxon>
        <taxon>Calidifontibacillus/Schinkia group</taxon>
        <taxon>Schinkia</taxon>
    </lineage>
</organism>
<reference evidence="8 9" key="1">
    <citation type="submission" date="2014-04" db="EMBL/GenBank/DDBJ databases">
        <title>Draft genome sequence of Bacillus azotoformans MEV2011, a (co-) denitrifying strain unable to grow in the presence of oxygen.</title>
        <authorList>
            <person name="Nielsen M."/>
            <person name="Schreiber L."/>
            <person name="Finster K."/>
            <person name="Schramm A."/>
        </authorList>
    </citation>
    <scope>NUCLEOTIDE SEQUENCE [LARGE SCALE GENOMIC DNA]</scope>
    <source>
        <strain evidence="8 9">MEV2011</strain>
    </source>
</reference>
<dbReference type="RefSeq" id="WP_035195314.1">
    <property type="nucleotide sequence ID" value="NZ_JJRY01000006.1"/>
</dbReference>
<dbReference type="GO" id="GO:0003677">
    <property type="term" value="F:DNA binding"/>
    <property type="evidence" value="ECO:0007669"/>
    <property type="project" value="UniProtKB-UniRule"/>
</dbReference>
<accession>A0A072NM92</accession>
<dbReference type="Proteomes" id="UP000027936">
    <property type="component" value="Unassembled WGS sequence"/>
</dbReference>
<dbReference type="NCBIfam" id="NF033543">
    <property type="entry name" value="transpos_IS256"/>
    <property type="match status" value="1"/>
</dbReference>
<evidence type="ECO:0000313" key="9">
    <source>
        <dbReference type="Proteomes" id="UP000027936"/>
    </source>
</evidence>
<dbReference type="AlphaFoldDB" id="A0A072NM92"/>
<evidence type="ECO:0000256" key="5">
    <source>
        <dbReference type="ARBA" id="ARBA00023172"/>
    </source>
</evidence>
<dbReference type="InterPro" id="IPR001207">
    <property type="entry name" value="Transposase_mutator"/>
</dbReference>
<dbReference type="OrthoDB" id="9779930at2"/>
<evidence type="ECO:0000256" key="4">
    <source>
        <dbReference type="ARBA" id="ARBA00023125"/>
    </source>
</evidence>
<evidence type="ECO:0000256" key="7">
    <source>
        <dbReference type="SAM" id="MobiDB-lite"/>
    </source>
</evidence>
<dbReference type="PROSITE" id="PS01007">
    <property type="entry name" value="TRANSPOSASE_MUTATOR"/>
    <property type="match status" value="1"/>
</dbReference>
<dbReference type="PANTHER" id="PTHR33217">
    <property type="entry name" value="TRANSPOSASE FOR INSERTION SEQUENCE ELEMENT IS1081"/>
    <property type="match status" value="1"/>
</dbReference>
<dbReference type="PATRIC" id="fig|1348973.3.peg.1940"/>
<dbReference type="GO" id="GO:0006313">
    <property type="term" value="P:DNA transposition"/>
    <property type="evidence" value="ECO:0007669"/>
    <property type="project" value="UniProtKB-UniRule"/>
</dbReference>
<keyword evidence="5 6" id="KW-0233">DNA recombination</keyword>
<evidence type="ECO:0000256" key="2">
    <source>
        <dbReference type="ARBA" id="ARBA00010961"/>
    </source>
</evidence>
<gene>
    <name evidence="8" type="ORF">M670_01993</name>
</gene>
<dbReference type="PANTHER" id="PTHR33217:SF8">
    <property type="entry name" value="MUTATOR FAMILY TRANSPOSASE"/>
    <property type="match status" value="1"/>
</dbReference>
<sequence length="399" mass="47070">MKLPKELIKEMVKEQKFTSTDQIMETIKEMFSDVMEEVLQCEIEEQLGYEKHQRRSDEPSNYRNGSTKRKLKTQFGEVEVNVPRDRKGSYEPQILNKYQRNVDGLEEKILSLYAHGMSTRDIQEQVKDLYNIQISSELVSKISEKIMPQVNEWQSRPLEAYYPFIFMDAIHYKIRDNHQIVTKAAYVVLGINNEGYKEILGIWVGGNESSKFWLGVLNDLKTRGIKTVNLFCVDGLTGFREAIQAVYPFADIQRCIIHQIRSSTKYVSYKHIKEFVADLKLIYTSINEETAVERLIEFKEKWDKDYPSAVKSWEENGDILSTFYVYPPEIRRIIYTTNIIEGLHRQFRKVTKTKSIFPHDDSLRKMLFLASQNITKKWTMRYRNWDMILSQLEIMNQTS</sequence>
<feature type="compositionally biased region" description="Basic and acidic residues" evidence="7">
    <location>
        <begin position="49"/>
        <end position="60"/>
    </location>
</feature>
<dbReference type="EMBL" id="JJRY01000006">
    <property type="protein sequence ID" value="KEF38779.1"/>
    <property type="molecule type" value="Genomic_DNA"/>
</dbReference>
<comment type="function">
    <text evidence="1 6">Required for the transposition of the insertion element.</text>
</comment>